<dbReference type="Pfam" id="PF00651">
    <property type="entry name" value="BTB"/>
    <property type="match status" value="1"/>
</dbReference>
<comment type="caution">
    <text evidence="2">The sequence shown here is derived from an EMBL/GenBank/DDBJ whole genome shotgun (WGS) entry which is preliminary data.</text>
</comment>
<reference evidence="2" key="1">
    <citation type="submission" date="2022-08" db="EMBL/GenBank/DDBJ databases">
        <title>Novel sulphate-reducing endosymbionts in the free-living metamonad Anaeramoeba.</title>
        <authorList>
            <person name="Jerlstrom-Hultqvist J."/>
            <person name="Cepicka I."/>
            <person name="Gallot-Lavallee L."/>
            <person name="Salas-Leiva D."/>
            <person name="Curtis B.A."/>
            <person name="Zahonova K."/>
            <person name="Pipaliya S."/>
            <person name="Dacks J."/>
            <person name="Roger A.J."/>
        </authorList>
    </citation>
    <scope>NUCLEOTIDE SEQUENCE</scope>
    <source>
        <strain evidence="2">Busselton2</strain>
    </source>
</reference>
<dbReference type="SMART" id="SM00225">
    <property type="entry name" value="BTB"/>
    <property type="match status" value="1"/>
</dbReference>
<dbReference type="SUPFAM" id="SSF54695">
    <property type="entry name" value="POZ domain"/>
    <property type="match status" value="1"/>
</dbReference>
<dbReference type="InterPro" id="IPR000210">
    <property type="entry name" value="BTB/POZ_dom"/>
</dbReference>
<dbReference type="InterPro" id="IPR011333">
    <property type="entry name" value="SKP1/BTB/POZ_sf"/>
</dbReference>
<dbReference type="AlphaFoldDB" id="A0AAV7YEG2"/>
<protein>
    <submittedName>
        <fullName evidence="2">Btb (Poz) domain-containing 2a-related</fullName>
    </submittedName>
</protein>
<dbReference type="EMBL" id="JANTQA010000060">
    <property type="protein sequence ID" value="KAJ3428188.1"/>
    <property type="molecule type" value="Genomic_DNA"/>
</dbReference>
<gene>
    <name evidence="2" type="ORF">M0812_25820</name>
</gene>
<dbReference type="PANTHER" id="PTHR45774">
    <property type="entry name" value="BTB/POZ DOMAIN-CONTAINING"/>
    <property type="match status" value="1"/>
</dbReference>
<evidence type="ECO:0000259" key="1">
    <source>
        <dbReference type="PROSITE" id="PS50097"/>
    </source>
</evidence>
<evidence type="ECO:0000313" key="2">
    <source>
        <dbReference type="EMBL" id="KAJ3428188.1"/>
    </source>
</evidence>
<dbReference type="PANTHER" id="PTHR45774:SF3">
    <property type="entry name" value="BTB (POZ) DOMAIN-CONTAINING 2B-RELATED"/>
    <property type="match status" value="1"/>
</dbReference>
<dbReference type="Gene3D" id="3.30.710.10">
    <property type="entry name" value="Potassium Channel Kv1.1, Chain A"/>
    <property type="match status" value="1"/>
</dbReference>
<dbReference type="Proteomes" id="UP001146793">
    <property type="component" value="Unassembled WGS sequence"/>
</dbReference>
<evidence type="ECO:0000313" key="3">
    <source>
        <dbReference type="Proteomes" id="UP001146793"/>
    </source>
</evidence>
<name>A0AAV7YEG2_9EUKA</name>
<feature type="domain" description="BTB" evidence="1">
    <location>
        <begin position="20"/>
        <end position="93"/>
    </location>
</feature>
<accession>A0AAV7YEG2</accession>
<dbReference type="PROSITE" id="PS50097">
    <property type="entry name" value="BTB"/>
    <property type="match status" value="1"/>
</dbReference>
<proteinExistence type="predicted"/>
<organism evidence="2 3">
    <name type="scientific">Anaeramoeba flamelloides</name>
    <dbReference type="NCBI Taxonomy" id="1746091"/>
    <lineage>
        <taxon>Eukaryota</taxon>
        <taxon>Metamonada</taxon>
        <taxon>Anaeramoebidae</taxon>
        <taxon>Anaeramoeba</taxon>
    </lineage>
</organism>
<sequence>MTEQPQLKLLHETVNKKELADVKFVVGKESTEIYAHRLLLSLVSGIWRNEFYPESWDEQERENMLTVRVENIEPEPFLELLQYCYTQEITLKEGNIFQHFSSSLIYQIGSLTDICFAWIEKNPRLLQKKNCLNGIFIDHLIVLIKSGNFGTSEFELYQRVLEYGRWLCQKNEQDLEIENIKGLLKGVLPLIKLHLMGSEELRHVDKDGLYNHQEVMEIFVNRSKEVFQVGRSRKKIRKTNPSSVHVLLMFAEKQQSWIPDMVRSISTNEIKFIDCINVGKGEGRVPHLDEVKHYDAVFFISNSALVNQTEIGDLLALYLEFGGGLVVCSINSLVEKYSGSLMGRIIDENFLPMDKFEEKTLNTRGARKMKKNDSKHYVMQGIKSFSGGRNSFHSRTSKVTEDSNIIAKWDGDSILAAEKRKHEDFGIAVVLNMFPISQKVFVDGFLETGNERQLISNAVAYVALH</sequence>